<dbReference type="EMBL" id="FUWM01000036">
    <property type="protein sequence ID" value="SKA08855.1"/>
    <property type="molecule type" value="Genomic_DNA"/>
</dbReference>
<dbReference type="Proteomes" id="UP000190625">
    <property type="component" value="Unassembled WGS sequence"/>
</dbReference>
<dbReference type="FunFam" id="3.40.640.10:FF:000079">
    <property type="entry name" value="LPS biosynthesis protein"/>
    <property type="match status" value="1"/>
</dbReference>
<gene>
    <name evidence="5" type="ORF">SAMN02745118_02758</name>
</gene>
<comment type="cofactor">
    <cofactor evidence="1">
        <name>pyridoxal 5'-phosphate</name>
        <dbReference type="ChEBI" id="CHEBI:597326"/>
    </cofactor>
</comment>
<dbReference type="AlphaFoldDB" id="A0A1T4QYX5"/>
<name>A0A1T4QYX5_9FIRM</name>
<accession>A0A1T4QYX5</accession>
<dbReference type="InterPro" id="IPR000653">
    <property type="entry name" value="DegT/StrS_aminotransferase"/>
</dbReference>
<dbReference type="GO" id="GO:0030170">
    <property type="term" value="F:pyridoxal phosphate binding"/>
    <property type="evidence" value="ECO:0007669"/>
    <property type="project" value="TreeGrafter"/>
</dbReference>
<dbReference type="STRING" id="142842.SAMN02745118_02758"/>
<dbReference type="GO" id="GO:0008483">
    <property type="term" value="F:transaminase activity"/>
    <property type="evidence" value="ECO:0007669"/>
    <property type="project" value="TreeGrafter"/>
</dbReference>
<dbReference type="FunFam" id="3.90.1150.10:FF:000068">
    <property type="entry name" value="LPS biosynthesis protein"/>
    <property type="match status" value="1"/>
</dbReference>
<dbReference type="Gene3D" id="3.40.640.10">
    <property type="entry name" value="Type I PLP-dependent aspartate aminotransferase-like (Major domain)"/>
    <property type="match status" value="1"/>
</dbReference>
<dbReference type="CDD" id="cd00616">
    <property type="entry name" value="AHBA_syn"/>
    <property type="match status" value="1"/>
</dbReference>
<keyword evidence="2 4" id="KW-0663">Pyridoxal phosphate</keyword>
<reference evidence="6" key="1">
    <citation type="submission" date="2017-02" db="EMBL/GenBank/DDBJ databases">
        <authorList>
            <person name="Varghese N."/>
            <person name="Submissions S."/>
        </authorList>
    </citation>
    <scope>NUCLEOTIDE SEQUENCE [LARGE SCALE GENOMIC DNA]</scope>
    <source>
        <strain evidence="6">ATCC BAA-73</strain>
    </source>
</reference>
<dbReference type="Gene3D" id="3.90.1150.10">
    <property type="entry name" value="Aspartate Aminotransferase, domain 1"/>
    <property type="match status" value="1"/>
</dbReference>
<evidence type="ECO:0000256" key="1">
    <source>
        <dbReference type="ARBA" id="ARBA00001933"/>
    </source>
</evidence>
<dbReference type="InterPro" id="IPR015422">
    <property type="entry name" value="PyrdxlP-dep_Trfase_small"/>
</dbReference>
<organism evidence="5 6">
    <name type="scientific">Selenihalanaerobacter shriftii</name>
    <dbReference type="NCBI Taxonomy" id="142842"/>
    <lineage>
        <taxon>Bacteria</taxon>
        <taxon>Bacillati</taxon>
        <taxon>Bacillota</taxon>
        <taxon>Clostridia</taxon>
        <taxon>Halanaerobiales</taxon>
        <taxon>Halobacteroidaceae</taxon>
        <taxon>Selenihalanaerobacter</taxon>
    </lineage>
</organism>
<dbReference type="SUPFAM" id="SSF53383">
    <property type="entry name" value="PLP-dependent transferases"/>
    <property type="match status" value="1"/>
</dbReference>
<dbReference type="Pfam" id="PF01041">
    <property type="entry name" value="DegT_DnrJ_EryC1"/>
    <property type="match status" value="1"/>
</dbReference>
<dbReference type="PIRSF" id="PIRSF000390">
    <property type="entry name" value="PLP_StrS"/>
    <property type="match status" value="1"/>
</dbReference>
<dbReference type="PANTHER" id="PTHR30244:SF34">
    <property type="entry name" value="DTDP-4-AMINO-4,6-DIDEOXYGALACTOSE TRANSAMINASE"/>
    <property type="match status" value="1"/>
</dbReference>
<dbReference type="NCBIfam" id="NF011936">
    <property type="entry name" value="PRK15407.1"/>
    <property type="match status" value="1"/>
</dbReference>
<evidence type="ECO:0000313" key="6">
    <source>
        <dbReference type="Proteomes" id="UP000190625"/>
    </source>
</evidence>
<evidence type="ECO:0000256" key="2">
    <source>
        <dbReference type="ARBA" id="ARBA00022898"/>
    </source>
</evidence>
<proteinExistence type="inferred from homology"/>
<sequence>MSNKTNKLRKEILEKVKELHELQEESKESFKPGKDIIPFARRVYNEKEMMSLVDSALDFWLTAGRYAEEFEEKFADYFGLKSCSLVNSGSSANLIALTAFTSSKLGDKRLKPGDEVITVAAGFPTTVNPIIQNGLIPVFVDVDLGTYNVNIEQLRQAISPKTKAIMLSHTLGNPFNLRAVMEIAEENDLYVIEDCCDAVGSTYNGELVGTFGDAATVSFYPAHHMTMGEGGTVLVDSTKLERIVRSFRDWGRDCYCGPGQDNTCGYRFERQMGTLPYGYDHKYIYSHIGYNLKVLDLQPAIGVEQLKKLPSFIKKRKENFKKLKNGLKDYENYLILPKATEKSDPSWFGFPITVKKDSGVDRADLVNHLEDNKIMTRMLFAGNITRQPAYQNVKYRVVGDLENTDYIMNNTFFIGVYPGIDQDKRDYILQVFADYFSKL</sequence>
<dbReference type="InterPro" id="IPR015424">
    <property type="entry name" value="PyrdxlP-dep_Trfase"/>
</dbReference>
<keyword evidence="6" id="KW-1185">Reference proteome</keyword>
<evidence type="ECO:0000256" key="3">
    <source>
        <dbReference type="ARBA" id="ARBA00037999"/>
    </source>
</evidence>
<dbReference type="PANTHER" id="PTHR30244">
    <property type="entry name" value="TRANSAMINASE"/>
    <property type="match status" value="1"/>
</dbReference>
<dbReference type="OrthoDB" id="9810913at2"/>
<evidence type="ECO:0000256" key="4">
    <source>
        <dbReference type="RuleBase" id="RU004508"/>
    </source>
</evidence>
<dbReference type="RefSeq" id="WP_078811140.1">
    <property type="nucleotide sequence ID" value="NZ_FUWM01000036.1"/>
</dbReference>
<protein>
    <submittedName>
        <fullName evidence="5">CDP-6-deoxy-D-xylo-4-hexulose-3-dehydrase</fullName>
    </submittedName>
</protein>
<dbReference type="InterPro" id="IPR015421">
    <property type="entry name" value="PyrdxlP-dep_Trfase_major"/>
</dbReference>
<dbReference type="GO" id="GO:0000271">
    <property type="term" value="P:polysaccharide biosynthetic process"/>
    <property type="evidence" value="ECO:0007669"/>
    <property type="project" value="TreeGrafter"/>
</dbReference>
<evidence type="ECO:0000313" key="5">
    <source>
        <dbReference type="EMBL" id="SKA08855.1"/>
    </source>
</evidence>
<comment type="similarity">
    <text evidence="3 4">Belongs to the DegT/DnrJ/EryC1 family.</text>
</comment>